<dbReference type="AlphaFoldDB" id="A0A1Y5SGW9"/>
<keyword evidence="1" id="KW-1133">Transmembrane helix</keyword>
<keyword evidence="3" id="KW-1185">Reference proteome</keyword>
<dbReference type="RefSeq" id="WP_085848996.1">
    <property type="nucleotide sequence ID" value="NZ_FNZV01000004.1"/>
</dbReference>
<proteinExistence type="predicted"/>
<gene>
    <name evidence="2" type="ORF">PAM7971_01839</name>
</gene>
<accession>A0A1Y5SGW9</accession>
<evidence type="ECO:0000313" key="3">
    <source>
        <dbReference type="Proteomes" id="UP000193307"/>
    </source>
</evidence>
<feature type="transmembrane region" description="Helical" evidence="1">
    <location>
        <begin position="20"/>
        <end position="42"/>
    </location>
</feature>
<reference evidence="2 3" key="1">
    <citation type="submission" date="2017-03" db="EMBL/GenBank/DDBJ databases">
        <authorList>
            <person name="Afonso C.L."/>
            <person name="Miller P.J."/>
            <person name="Scott M.A."/>
            <person name="Spackman E."/>
            <person name="Goraichik I."/>
            <person name="Dimitrov K.M."/>
            <person name="Suarez D.L."/>
            <person name="Swayne D.E."/>
        </authorList>
    </citation>
    <scope>NUCLEOTIDE SEQUENCE [LARGE SCALE GENOMIC DNA]</scope>
    <source>
        <strain evidence="2 3">CECT 7971</strain>
    </source>
</reference>
<protein>
    <submittedName>
        <fullName evidence="2">Uncharacterized protein</fullName>
    </submittedName>
</protein>
<name>A0A1Y5SGW9_9RHOB</name>
<dbReference type="EMBL" id="FWFW01000005">
    <property type="protein sequence ID" value="SLN40520.1"/>
    <property type="molecule type" value="Genomic_DNA"/>
</dbReference>
<sequence>MSRLSEVLTGAFALKPYLKASWAIQANIAAVVKLLVFIWLVLWCVGSKGLHQKWGYVWISVMGIYFIVSFGNLGIHPKN</sequence>
<keyword evidence="1" id="KW-0472">Membrane</keyword>
<organism evidence="2 3">
    <name type="scientific">Pacificibacter marinus</name>
    <dbReference type="NCBI Taxonomy" id="658057"/>
    <lineage>
        <taxon>Bacteria</taxon>
        <taxon>Pseudomonadati</taxon>
        <taxon>Pseudomonadota</taxon>
        <taxon>Alphaproteobacteria</taxon>
        <taxon>Rhodobacterales</taxon>
        <taxon>Roseobacteraceae</taxon>
        <taxon>Pacificibacter</taxon>
    </lineage>
</organism>
<dbReference type="Proteomes" id="UP000193307">
    <property type="component" value="Unassembled WGS sequence"/>
</dbReference>
<evidence type="ECO:0000256" key="1">
    <source>
        <dbReference type="SAM" id="Phobius"/>
    </source>
</evidence>
<keyword evidence="1" id="KW-0812">Transmembrane</keyword>
<feature type="transmembrane region" description="Helical" evidence="1">
    <location>
        <begin position="54"/>
        <end position="75"/>
    </location>
</feature>
<evidence type="ECO:0000313" key="2">
    <source>
        <dbReference type="EMBL" id="SLN40520.1"/>
    </source>
</evidence>